<dbReference type="AlphaFoldDB" id="A0A3L9Y4K7"/>
<evidence type="ECO:0000256" key="1">
    <source>
        <dbReference type="SAM" id="MobiDB-lite"/>
    </source>
</evidence>
<evidence type="ECO:0000313" key="3">
    <source>
        <dbReference type="Proteomes" id="UP000281343"/>
    </source>
</evidence>
<feature type="region of interest" description="Disordered" evidence="1">
    <location>
        <begin position="1"/>
        <end position="62"/>
    </location>
</feature>
<reference evidence="2 3" key="1">
    <citation type="submission" date="2018-10" db="EMBL/GenBank/DDBJ databases">
        <authorList>
            <person name="Jung H.S."/>
            <person name="Jeon C.O."/>
        </authorList>
    </citation>
    <scope>NUCLEOTIDE SEQUENCE [LARGE SCALE GENOMIC DNA]</scope>
    <source>
        <strain evidence="2 3">MA-7-27</strain>
    </source>
</reference>
<proteinExistence type="predicted"/>
<organism evidence="2 3">
    <name type="scientific">Rhodophyticola porphyridii</name>
    <dbReference type="NCBI Taxonomy" id="1852017"/>
    <lineage>
        <taxon>Bacteria</taxon>
        <taxon>Pseudomonadati</taxon>
        <taxon>Pseudomonadota</taxon>
        <taxon>Alphaproteobacteria</taxon>
        <taxon>Rhodobacterales</taxon>
        <taxon>Roseobacteraceae</taxon>
        <taxon>Rhodophyticola</taxon>
    </lineage>
</organism>
<sequence length="62" mass="7028">MAETSKDGPKEGAHTELRKQKRDGERKPDTTVAKRSKLAEQAKRTQSAEDDRLDDLFNDMPV</sequence>
<dbReference type="Proteomes" id="UP000281343">
    <property type="component" value="Unassembled WGS sequence"/>
</dbReference>
<feature type="compositionally biased region" description="Basic and acidic residues" evidence="1">
    <location>
        <begin position="1"/>
        <end position="29"/>
    </location>
</feature>
<dbReference type="RefSeq" id="WP_121897206.1">
    <property type="nucleotide sequence ID" value="NZ_RCNT01000002.1"/>
</dbReference>
<name>A0A3L9Y4K7_9RHOB</name>
<keyword evidence="3" id="KW-1185">Reference proteome</keyword>
<accession>A0A3L9Y4K7</accession>
<dbReference type="EMBL" id="RCNT01000002">
    <property type="protein sequence ID" value="RMA43272.1"/>
    <property type="molecule type" value="Genomic_DNA"/>
</dbReference>
<evidence type="ECO:0000313" key="2">
    <source>
        <dbReference type="EMBL" id="RMA43272.1"/>
    </source>
</evidence>
<feature type="compositionally biased region" description="Basic and acidic residues" evidence="1">
    <location>
        <begin position="37"/>
        <end position="50"/>
    </location>
</feature>
<protein>
    <submittedName>
        <fullName evidence="2">Uncharacterized protein</fullName>
    </submittedName>
</protein>
<feature type="compositionally biased region" description="Acidic residues" evidence="1">
    <location>
        <begin position="51"/>
        <end position="62"/>
    </location>
</feature>
<gene>
    <name evidence="2" type="ORF">D9R08_06570</name>
</gene>
<comment type="caution">
    <text evidence="2">The sequence shown here is derived from an EMBL/GenBank/DDBJ whole genome shotgun (WGS) entry which is preliminary data.</text>
</comment>